<evidence type="ECO:0000313" key="3">
    <source>
        <dbReference type="EMBL" id="GAD02694.1"/>
    </source>
</evidence>
<dbReference type="Proteomes" id="UP000014461">
    <property type="component" value="Unassembled WGS sequence"/>
</dbReference>
<organism evidence="3 4">
    <name type="scientific">Agarivorans albus MKT 106</name>
    <dbReference type="NCBI Taxonomy" id="1331007"/>
    <lineage>
        <taxon>Bacteria</taxon>
        <taxon>Pseudomonadati</taxon>
        <taxon>Pseudomonadota</taxon>
        <taxon>Gammaproteobacteria</taxon>
        <taxon>Alteromonadales</taxon>
        <taxon>Alteromonadaceae</taxon>
        <taxon>Agarivorans</taxon>
    </lineage>
</organism>
<dbReference type="AlphaFoldDB" id="R9PMW4"/>
<evidence type="ECO:0000259" key="2">
    <source>
        <dbReference type="Pfam" id="PF20157"/>
    </source>
</evidence>
<dbReference type="Gene3D" id="3.90.1480.10">
    <property type="entry name" value="Alpha-2,3-sialyltransferase"/>
    <property type="match status" value="1"/>
</dbReference>
<dbReference type="InterPro" id="IPR002826">
    <property type="entry name" value="MptE-like"/>
</dbReference>
<keyword evidence="4" id="KW-1185">Reference proteome</keyword>
<sequence>MLRNIDFQISGDDEIQQKIEATVTPVIKRKFQINLNALAQYSPELAEKLHRHPPAQYSPFITRKKHLNIVNVTKGRALYDISPTIQVNQQLADFQHRGLLVDTKNQFAEIERRDVFGTIENIYPGIKTQYCGVNEQSDCLVILGCGLGLHIDRLLQMKAWRRVLLIEPEWDLLADSLYSANWLRVVNYLQNQDCKLTLITGETDQQMLQSLQQWQEETDQSKFFLFKHYNYAPFNALEFGFATRSLSFSNIDKIRWPNEDEDRGFECCFELNRYLGCDKSEQEIDQLSEELNSRRERNLLAFAERMPDIYSQCLTYQQQRWIPFVMPSGEVNLLDTDYGVCLFNNSPKDESQLYFDYYSSNPKLETLDARKSLRKPSPYIHYKRSDELKELVSALPQESRTQLPKRLPSFIMYGCGAGYQIESIMLGHDVDYFILYEPNIDYFTASLMLTDWSAILEKVEDNEQNIYLNIGDDGSNMFNDLHTRLQQQGINILSYTFFYVSYFHRVMDEAIRSTREQFRVLMNIGEYFDHAMFNISHTNEAFKRNCYHLKKHKGTKVATALSNTPVFIVGNGPSLDDNIEHLKQHQDHAIIISCGTCLKTLYKLGIKPDFHAEVEQTRATVEWIEQVNDPEWVKGIDLLSVNGVHPDVVSMFNQAFICFKRGEAATLMYQDTIQGTNDLEDILYSYPTVSNSALAYALKLGFKQIFMFGIDLGFKDPSQHHSKHSAYFHEKSGKELYNYAKHGTGIRAKGNFQEWVSTKYEFRFAREVMEETIAEYADVDVFNCSDGAHIGGTQALLSENIILSESIDKIALKTLLKQHAYTSETNTWYQLFSEQYQQQEFVDNCEHFLGTLDAPTESWQDILNLLNTQFRFVQQSSANKHSLFFALMRGSASFCLTYLTRLAFSSEDEELCIERFKEGKEIWRKYIEDARDYYVESFDSWDVTTQKATWERQAKG</sequence>
<dbReference type="EMBL" id="BARX01000019">
    <property type="protein sequence ID" value="GAD02694.1"/>
    <property type="molecule type" value="Genomic_DNA"/>
</dbReference>
<evidence type="ECO:0000313" key="4">
    <source>
        <dbReference type="Proteomes" id="UP000014461"/>
    </source>
</evidence>
<dbReference type="RefSeq" id="WP_016402461.1">
    <property type="nucleotide sequence ID" value="NZ_BARX01000019.1"/>
</dbReference>
<dbReference type="OrthoDB" id="7254531at2"/>
<feature type="domain" description="Glycosyltransferase Maf N-terminal" evidence="2">
    <location>
        <begin position="296"/>
        <end position="522"/>
    </location>
</feature>
<protein>
    <recommendedName>
        <fullName evidence="5">Motility accessory factor</fullName>
    </recommendedName>
</protein>
<feature type="domain" description="Glycosyltransferase Maf N-terminal" evidence="2">
    <location>
        <begin position="30"/>
        <end position="239"/>
    </location>
</feature>
<dbReference type="PANTHER" id="PTHR41786:SF1">
    <property type="entry name" value="6-HYDROXYMETHYLPTERIN DIPHOSPHOKINASE MPTE-LIKE DOMAIN-CONTAINING PROTEIN"/>
    <property type="match status" value="1"/>
</dbReference>
<proteinExistence type="predicted"/>
<gene>
    <name evidence="3" type="ORF">AALB_2774</name>
</gene>
<comment type="caution">
    <text evidence="3">The sequence shown here is derived from an EMBL/GenBank/DDBJ whole genome shotgun (WGS) entry which is preliminary data.</text>
</comment>
<dbReference type="InterPro" id="IPR045376">
    <property type="entry name" value="Maf_N"/>
</dbReference>
<dbReference type="STRING" id="1331007.AALB_2774"/>
<name>R9PMW4_AGAAL</name>
<dbReference type="PANTHER" id="PTHR41786">
    <property type="entry name" value="MOTILITY ACCESSORY FACTOR MAF"/>
    <property type="match status" value="1"/>
</dbReference>
<dbReference type="Pfam" id="PF01973">
    <property type="entry name" value="MptE-like"/>
    <property type="match status" value="1"/>
</dbReference>
<evidence type="ECO:0008006" key="5">
    <source>
        <dbReference type="Google" id="ProtNLM"/>
    </source>
</evidence>
<evidence type="ECO:0000259" key="1">
    <source>
        <dbReference type="Pfam" id="PF01973"/>
    </source>
</evidence>
<accession>R9PMW4</accession>
<dbReference type="Pfam" id="PF20157">
    <property type="entry name" value="Maf_flag10_N"/>
    <property type="match status" value="2"/>
</dbReference>
<reference evidence="3" key="1">
    <citation type="journal article" date="2013" name="Genome Announc.">
        <title>Draft Genome Sequence of Agarivorans albus Strain MKT 106T, an Agarolytic Marine Bacterium.</title>
        <authorList>
            <person name="Yasuike M."/>
            <person name="Nakamura Y."/>
            <person name="Kai W."/>
            <person name="Fujiwara A."/>
            <person name="Fukui Y."/>
            <person name="Satomi M."/>
            <person name="Sano M."/>
        </authorList>
    </citation>
    <scope>NUCLEOTIDE SEQUENCE [LARGE SCALE GENOMIC DNA]</scope>
</reference>
<feature type="domain" description="6-hydroxymethylpterin diphosphokinase MptE-like" evidence="1">
    <location>
        <begin position="543"/>
        <end position="716"/>
    </location>
</feature>